<feature type="region of interest" description="Disordered" evidence="9">
    <location>
        <begin position="1"/>
        <end position="20"/>
    </location>
</feature>
<keyword evidence="7" id="KW-0131">Cell cycle</keyword>
<keyword evidence="3" id="KW-0547">Nucleotide-binding</keyword>
<evidence type="ECO:0000256" key="6">
    <source>
        <dbReference type="ARBA" id="ARBA00023242"/>
    </source>
</evidence>
<evidence type="ECO:0000313" key="11">
    <source>
        <dbReference type="EMBL" id="KDQ61061.1"/>
    </source>
</evidence>
<evidence type="ECO:0000256" key="7">
    <source>
        <dbReference type="ARBA" id="ARBA00023306"/>
    </source>
</evidence>
<feature type="compositionally biased region" description="Polar residues" evidence="9">
    <location>
        <begin position="75"/>
        <end position="85"/>
    </location>
</feature>
<evidence type="ECO:0000313" key="12">
    <source>
        <dbReference type="Proteomes" id="UP000027265"/>
    </source>
</evidence>
<dbReference type="SMART" id="SM00382">
    <property type="entry name" value="AAA"/>
    <property type="match status" value="1"/>
</dbReference>
<dbReference type="PANTHER" id="PTHR46765">
    <property type="entry name" value="P-LOOP CONTAINING NUCLEOSIDE TRIPHOSPHATE HYDROLASES SUPERFAMILY PROTEIN"/>
    <property type="match status" value="1"/>
</dbReference>
<dbReference type="CDD" id="cd18140">
    <property type="entry name" value="HLD_clamp_RFC"/>
    <property type="match status" value="1"/>
</dbReference>
<dbReference type="OrthoDB" id="2195431at2759"/>
<dbReference type="Gene3D" id="1.10.8.60">
    <property type="match status" value="1"/>
</dbReference>
<dbReference type="HOGENOM" id="CLU_004894_3_0_1"/>
<keyword evidence="12" id="KW-1185">Reference proteome</keyword>
<protein>
    <recommendedName>
        <fullName evidence="10">AAA+ ATPase domain-containing protein</fullName>
    </recommendedName>
</protein>
<keyword evidence="4" id="KW-0067">ATP-binding</keyword>
<evidence type="ECO:0000256" key="3">
    <source>
        <dbReference type="ARBA" id="ARBA00022741"/>
    </source>
</evidence>
<keyword evidence="5" id="KW-0238">DNA-binding</keyword>
<feature type="domain" description="AAA+ ATPase" evidence="10">
    <location>
        <begin position="254"/>
        <end position="402"/>
    </location>
</feature>
<evidence type="ECO:0000256" key="1">
    <source>
        <dbReference type="ARBA" id="ARBA00004123"/>
    </source>
</evidence>
<dbReference type="GO" id="GO:0006260">
    <property type="term" value="P:DNA replication"/>
    <property type="evidence" value="ECO:0007669"/>
    <property type="project" value="UniProtKB-KW"/>
</dbReference>
<feature type="region of interest" description="Disordered" evidence="9">
    <location>
        <begin position="172"/>
        <end position="193"/>
    </location>
</feature>
<dbReference type="FunCoup" id="A0A067QEM2">
    <property type="interactions" value="577"/>
</dbReference>
<dbReference type="Pfam" id="PF00004">
    <property type="entry name" value="AAA"/>
    <property type="match status" value="1"/>
</dbReference>
<feature type="region of interest" description="Disordered" evidence="9">
    <location>
        <begin position="65"/>
        <end position="87"/>
    </location>
</feature>
<dbReference type="InterPro" id="IPR047854">
    <property type="entry name" value="RFC_lid"/>
</dbReference>
<dbReference type="CDD" id="cd00009">
    <property type="entry name" value="AAA"/>
    <property type="match status" value="1"/>
</dbReference>
<reference evidence="12" key="1">
    <citation type="journal article" date="2014" name="Proc. Natl. Acad. Sci. U.S.A.">
        <title>Extensive sampling of basidiomycete genomes demonstrates inadequacy of the white-rot/brown-rot paradigm for wood decay fungi.</title>
        <authorList>
            <person name="Riley R."/>
            <person name="Salamov A.A."/>
            <person name="Brown D.W."/>
            <person name="Nagy L.G."/>
            <person name="Floudas D."/>
            <person name="Held B.W."/>
            <person name="Levasseur A."/>
            <person name="Lombard V."/>
            <person name="Morin E."/>
            <person name="Otillar R."/>
            <person name="Lindquist E.A."/>
            <person name="Sun H."/>
            <person name="LaButti K.M."/>
            <person name="Schmutz J."/>
            <person name="Jabbour D."/>
            <person name="Luo H."/>
            <person name="Baker S.E."/>
            <person name="Pisabarro A.G."/>
            <person name="Walton J.D."/>
            <person name="Blanchette R.A."/>
            <person name="Henrissat B."/>
            <person name="Martin F."/>
            <person name="Cullen D."/>
            <person name="Hibbett D.S."/>
            <person name="Grigoriev I.V."/>
        </authorList>
    </citation>
    <scope>NUCLEOTIDE SEQUENCE [LARGE SCALE GENOMIC DNA]</scope>
    <source>
        <strain evidence="12">MUCL 33604</strain>
    </source>
</reference>
<dbReference type="GO" id="GO:0003677">
    <property type="term" value="F:DNA binding"/>
    <property type="evidence" value="ECO:0007669"/>
    <property type="project" value="UniProtKB-KW"/>
</dbReference>
<dbReference type="InterPro" id="IPR027417">
    <property type="entry name" value="P-loop_NTPase"/>
</dbReference>
<dbReference type="InterPro" id="IPR003593">
    <property type="entry name" value="AAA+_ATPase"/>
</dbReference>
<gene>
    <name evidence="11" type="ORF">JAAARDRAFT_67462</name>
</gene>
<evidence type="ECO:0000256" key="4">
    <source>
        <dbReference type="ARBA" id="ARBA00022840"/>
    </source>
</evidence>
<dbReference type="GO" id="GO:0005524">
    <property type="term" value="F:ATP binding"/>
    <property type="evidence" value="ECO:0007669"/>
    <property type="project" value="UniProtKB-KW"/>
</dbReference>
<keyword evidence="6" id="KW-0539">Nucleus</keyword>
<comment type="subcellular location">
    <subcellularLocation>
        <location evidence="1">Nucleus</location>
    </subcellularLocation>
</comment>
<dbReference type="GO" id="GO:0016887">
    <property type="term" value="F:ATP hydrolysis activity"/>
    <property type="evidence" value="ECO:0007669"/>
    <property type="project" value="InterPro"/>
</dbReference>
<evidence type="ECO:0000256" key="9">
    <source>
        <dbReference type="SAM" id="MobiDB-lite"/>
    </source>
</evidence>
<keyword evidence="2" id="KW-0235">DNA replication</keyword>
<dbReference type="AlphaFoldDB" id="A0A067QEM2"/>
<dbReference type="GO" id="GO:0005634">
    <property type="term" value="C:nucleus"/>
    <property type="evidence" value="ECO:0007669"/>
    <property type="project" value="UniProtKB-SubCell"/>
</dbReference>
<sequence>MTEIDSFRPTGLLGGFDEPRPLEDPVADGFLSTGLLGDGFGEASMLQAAQLEGSTLVGESFIANGLLDGAGPEDSQGSQEMQESQDLPDLSEILRDIPRRENPISTTATSTASHLPPTFIRATTYNGKTVIIRRKRKAPAPIISETTSHYRMSKLLDVPIHRLMDQLSASTAEKLAQPQTRPHQSNPDSDDTLWVDRYRPQRFTDLIGDDRVHRETMTWVKEWDFCVFGKKKGKKRARDDAQEDEYRDEYHRPRERILLLSGPPGLGKTTLANVIAQQAGYSVFEINASDARSGSIVDDRIRPALESGSAIGSSKPVLVVIDEIDGATGAGDNSNAFVHKLVELTLDKPRKKRNKRDPKSSRPLLRPIICICNDLYASSLAKLRPHARIIRFNRPADLHVVKRLREICETECLRADSRALSALVGVARGDMRGCLNTLQFIKAKNQEVSEHTIRAATMGMKEADTSLTSVLNDLFSPMSKKRVKELGLGEEEEGRYVDRLSREIDGSGAMDKIASGCFEHYANLRRHDATLARYEKANEWLCVFDRFSGSMRSEREYALMPYLSYTLIPFYHLFQERGAPKVERPKADWEHFQQTRTNEEIYQSLGRCLRTGCSRRAGSFRHLLSDQILQLEFAPYINRIISPPLRPVNSQVIKPEERVVLSRLVSIMVSLDLRFIQEKAEDGQLVYRLEPPIDVFVTYDGKRAADIAVSRYAVRHVVATELEAQSIAHQAEATERVQSHTRRSKASDDLEDDRDADHDEETGGRLTRSSQPSGPSLKRPTRLDKDKVDIADMPPTDFFGRLITAPHTSASTKSNTGPDHMQNKKYRVSYRFNEGNSAAVRKPVKVSSFL</sequence>
<dbReference type="InterPro" id="IPR053016">
    <property type="entry name" value="CTF18-RFC_complex"/>
</dbReference>
<proteinExistence type="inferred from homology"/>
<dbReference type="Gene3D" id="3.40.50.300">
    <property type="entry name" value="P-loop containing nucleotide triphosphate hydrolases"/>
    <property type="match status" value="1"/>
</dbReference>
<feature type="compositionally biased region" description="Basic and acidic residues" evidence="9">
    <location>
        <begin position="781"/>
        <end position="790"/>
    </location>
</feature>
<dbReference type="SUPFAM" id="SSF52540">
    <property type="entry name" value="P-loop containing nucleoside triphosphate hydrolases"/>
    <property type="match status" value="1"/>
</dbReference>
<accession>A0A067QEM2</accession>
<evidence type="ECO:0000256" key="2">
    <source>
        <dbReference type="ARBA" id="ARBA00022705"/>
    </source>
</evidence>
<evidence type="ECO:0000259" key="10">
    <source>
        <dbReference type="SMART" id="SM00382"/>
    </source>
</evidence>
<feature type="region of interest" description="Disordered" evidence="9">
    <location>
        <begin position="730"/>
        <end position="790"/>
    </location>
</feature>
<organism evidence="11 12">
    <name type="scientific">Jaapia argillacea MUCL 33604</name>
    <dbReference type="NCBI Taxonomy" id="933084"/>
    <lineage>
        <taxon>Eukaryota</taxon>
        <taxon>Fungi</taxon>
        <taxon>Dikarya</taxon>
        <taxon>Basidiomycota</taxon>
        <taxon>Agaricomycotina</taxon>
        <taxon>Agaricomycetes</taxon>
        <taxon>Agaricomycetidae</taxon>
        <taxon>Jaapiales</taxon>
        <taxon>Jaapiaceae</taxon>
        <taxon>Jaapia</taxon>
    </lineage>
</organism>
<dbReference type="InParanoid" id="A0A067QEM2"/>
<comment type="similarity">
    <text evidence="8">Belongs to the activator 1 small subunits family. CTF18 subfamily.</text>
</comment>
<evidence type="ECO:0000256" key="5">
    <source>
        <dbReference type="ARBA" id="ARBA00023125"/>
    </source>
</evidence>
<evidence type="ECO:0000256" key="8">
    <source>
        <dbReference type="ARBA" id="ARBA00043975"/>
    </source>
</evidence>
<dbReference type="Proteomes" id="UP000027265">
    <property type="component" value="Unassembled WGS sequence"/>
</dbReference>
<name>A0A067QEM2_9AGAM</name>
<dbReference type="InterPro" id="IPR003959">
    <property type="entry name" value="ATPase_AAA_core"/>
</dbReference>
<dbReference type="PANTHER" id="PTHR46765:SF1">
    <property type="entry name" value="P-LOOP CONTAINING NUCLEOSIDE TRIPHOSPHATE HYDROLASES SUPERFAMILY PROTEIN"/>
    <property type="match status" value="1"/>
</dbReference>
<dbReference type="STRING" id="933084.A0A067QEM2"/>
<feature type="compositionally biased region" description="Polar residues" evidence="9">
    <location>
        <begin position="172"/>
        <end position="187"/>
    </location>
</feature>
<dbReference type="EMBL" id="KL197713">
    <property type="protein sequence ID" value="KDQ61061.1"/>
    <property type="molecule type" value="Genomic_DNA"/>
</dbReference>